<reference evidence="2 3" key="1">
    <citation type="submission" date="2016-02" db="EMBL/GenBank/DDBJ databases">
        <title>Genome sequence of Halalkalicoccus paucihalophilus DSM 24557.</title>
        <authorList>
            <person name="Poehlein A."/>
            <person name="Daniel R."/>
        </authorList>
    </citation>
    <scope>NUCLEOTIDE SEQUENCE [LARGE SCALE GENOMIC DNA]</scope>
    <source>
        <strain evidence="2 3">DSM 24557</strain>
    </source>
</reference>
<gene>
    <name evidence="2" type="ORF">HAPAU_26880</name>
</gene>
<dbReference type="Pfam" id="PF26161">
    <property type="entry name" value="DUF8044"/>
    <property type="match status" value="1"/>
</dbReference>
<feature type="transmembrane region" description="Helical" evidence="1">
    <location>
        <begin position="65"/>
        <end position="83"/>
    </location>
</feature>
<evidence type="ECO:0000256" key="1">
    <source>
        <dbReference type="SAM" id="Phobius"/>
    </source>
</evidence>
<dbReference type="OrthoDB" id="146654at2157"/>
<keyword evidence="3" id="KW-1185">Reference proteome</keyword>
<proteinExistence type="predicted"/>
<evidence type="ECO:0000313" key="2">
    <source>
        <dbReference type="EMBL" id="KYH25105.1"/>
    </source>
</evidence>
<dbReference type="PATRIC" id="fig|1008153.3.peg.2742"/>
<keyword evidence="1" id="KW-0472">Membrane</keyword>
<evidence type="ECO:0000313" key="3">
    <source>
        <dbReference type="Proteomes" id="UP000075321"/>
    </source>
</evidence>
<dbReference type="RefSeq" id="WP_066383383.1">
    <property type="nucleotide sequence ID" value="NZ_LTAZ01000007.1"/>
</dbReference>
<keyword evidence="1" id="KW-1133">Transmembrane helix</keyword>
<name>A0A151ABU2_9EURY</name>
<dbReference type="AlphaFoldDB" id="A0A151ABU2"/>
<organism evidence="2 3">
    <name type="scientific">Halalkalicoccus paucihalophilus</name>
    <dbReference type="NCBI Taxonomy" id="1008153"/>
    <lineage>
        <taxon>Archaea</taxon>
        <taxon>Methanobacteriati</taxon>
        <taxon>Methanobacteriota</taxon>
        <taxon>Stenosarchaea group</taxon>
        <taxon>Halobacteria</taxon>
        <taxon>Halobacteriales</taxon>
        <taxon>Halococcaceae</taxon>
        <taxon>Halalkalicoccus</taxon>
    </lineage>
</organism>
<accession>A0A151ABU2</accession>
<sequence>MPTHRRRRFIHGQTAWMLASVLALALLEALTVELFFVLSLIGFLVVTELTAPFAVTPRWRKRLKWIIALGLLAFGVIVVRRILEILPSGVL</sequence>
<comment type="caution">
    <text evidence="2">The sequence shown here is derived from an EMBL/GenBank/DDBJ whole genome shotgun (WGS) entry which is preliminary data.</text>
</comment>
<protein>
    <submittedName>
        <fullName evidence="2">Uncharacterized protein</fullName>
    </submittedName>
</protein>
<dbReference type="InterPro" id="IPR058357">
    <property type="entry name" value="DUF8044"/>
</dbReference>
<keyword evidence="1" id="KW-0812">Transmembrane</keyword>
<dbReference type="Proteomes" id="UP000075321">
    <property type="component" value="Unassembled WGS sequence"/>
</dbReference>
<dbReference type="EMBL" id="LTAZ01000007">
    <property type="protein sequence ID" value="KYH25105.1"/>
    <property type="molecule type" value="Genomic_DNA"/>
</dbReference>